<evidence type="ECO:0000256" key="1">
    <source>
        <dbReference type="SAM" id="MobiDB-lite"/>
    </source>
</evidence>
<protein>
    <submittedName>
        <fullName evidence="2">Uncharacterized protein</fullName>
    </submittedName>
</protein>
<feature type="region of interest" description="Disordered" evidence="1">
    <location>
        <begin position="1"/>
        <end position="20"/>
    </location>
</feature>
<reference evidence="2 3" key="1">
    <citation type="submission" date="2017-11" db="EMBL/GenBank/DDBJ databases">
        <authorList>
            <person name="Han C.G."/>
        </authorList>
    </citation>
    <scope>NUCLEOTIDE SEQUENCE [LARGE SCALE GENOMIC DNA]</scope>
    <source>
        <strain evidence="2">CFBP6411</strain>
    </source>
</reference>
<sequence>MFDDDAEDTRSRAEQGKKNEQFRDLYMGVKMEIADDADNGSVKSTVRIGKGDLEFIDALTERLEGEGRSVKWDEDNRRLHIDSSEASEE</sequence>
<feature type="compositionally biased region" description="Basic and acidic residues" evidence="1">
    <location>
        <begin position="8"/>
        <end position="20"/>
    </location>
</feature>
<proteinExistence type="predicted"/>
<gene>
    <name evidence="2" type="ORF">CFBP6411_03337</name>
</gene>
<dbReference type="Proteomes" id="UP000238093">
    <property type="component" value="Chromosome I"/>
</dbReference>
<accession>A0A2K4WFT3</accession>
<dbReference type="AlphaFoldDB" id="A0A2K4WFT3"/>
<evidence type="ECO:0000313" key="3">
    <source>
        <dbReference type="Proteomes" id="UP000238093"/>
    </source>
</evidence>
<dbReference type="RefSeq" id="WP_104698524.1">
    <property type="nucleotide sequence ID" value="NZ_LT963408.1"/>
</dbReference>
<evidence type="ECO:0000313" key="2">
    <source>
        <dbReference type="EMBL" id="SOS34694.1"/>
    </source>
</evidence>
<dbReference type="EMBL" id="LT963408">
    <property type="protein sequence ID" value="SOS34694.1"/>
    <property type="molecule type" value="Genomic_DNA"/>
</dbReference>
<organism evidence="2 3">
    <name type="scientific">Pseudomonas syringae group genomosp. 3</name>
    <dbReference type="NCBI Taxonomy" id="251701"/>
    <lineage>
        <taxon>Bacteria</taxon>
        <taxon>Pseudomonadati</taxon>
        <taxon>Pseudomonadota</taxon>
        <taxon>Gammaproteobacteria</taxon>
        <taxon>Pseudomonadales</taxon>
        <taxon>Pseudomonadaceae</taxon>
        <taxon>Pseudomonas</taxon>
    </lineage>
</organism>
<name>A0A2K4WFT3_9PSED</name>